<dbReference type="GO" id="GO:0003700">
    <property type="term" value="F:DNA-binding transcription factor activity"/>
    <property type="evidence" value="ECO:0007669"/>
    <property type="project" value="InterPro"/>
</dbReference>
<proteinExistence type="predicted"/>
<dbReference type="InterPro" id="IPR018062">
    <property type="entry name" value="HTH_AraC-typ_CS"/>
</dbReference>
<name>A0AAE3ZMJ2_9ACTN</name>
<dbReference type="PROSITE" id="PS00041">
    <property type="entry name" value="HTH_ARAC_FAMILY_1"/>
    <property type="match status" value="1"/>
</dbReference>
<comment type="caution">
    <text evidence="5">The sequence shown here is derived from an EMBL/GenBank/DDBJ whole genome shotgun (WGS) entry which is preliminary data.</text>
</comment>
<evidence type="ECO:0000256" key="1">
    <source>
        <dbReference type="ARBA" id="ARBA00023015"/>
    </source>
</evidence>
<evidence type="ECO:0000313" key="5">
    <source>
        <dbReference type="EMBL" id="MDR7322683.1"/>
    </source>
</evidence>
<protein>
    <submittedName>
        <fullName evidence="5">AraC-like DNA-binding protein</fullName>
    </submittedName>
</protein>
<dbReference type="AlphaFoldDB" id="A0AAE3ZMJ2"/>
<dbReference type="Gene3D" id="1.10.10.60">
    <property type="entry name" value="Homeodomain-like"/>
    <property type="match status" value="1"/>
</dbReference>
<dbReference type="InterPro" id="IPR018060">
    <property type="entry name" value="HTH_AraC"/>
</dbReference>
<dbReference type="Pfam" id="PF12833">
    <property type="entry name" value="HTH_18"/>
    <property type="match status" value="1"/>
</dbReference>
<keyword evidence="2 5" id="KW-0238">DNA-binding</keyword>
<accession>A0AAE3ZMJ2</accession>
<dbReference type="SUPFAM" id="SSF46689">
    <property type="entry name" value="Homeodomain-like"/>
    <property type="match status" value="2"/>
</dbReference>
<dbReference type="SMART" id="SM00342">
    <property type="entry name" value="HTH_ARAC"/>
    <property type="match status" value="1"/>
</dbReference>
<dbReference type="InterPro" id="IPR009057">
    <property type="entry name" value="Homeodomain-like_sf"/>
</dbReference>
<dbReference type="Proteomes" id="UP001183629">
    <property type="component" value="Unassembled WGS sequence"/>
</dbReference>
<evidence type="ECO:0000259" key="4">
    <source>
        <dbReference type="PROSITE" id="PS01124"/>
    </source>
</evidence>
<evidence type="ECO:0000256" key="3">
    <source>
        <dbReference type="ARBA" id="ARBA00023163"/>
    </source>
</evidence>
<reference evidence="5 6" key="1">
    <citation type="submission" date="2023-07" db="EMBL/GenBank/DDBJ databases">
        <title>Sequencing the genomes of 1000 actinobacteria strains.</title>
        <authorList>
            <person name="Klenk H.-P."/>
        </authorList>
    </citation>
    <scope>NUCLEOTIDE SEQUENCE [LARGE SCALE GENOMIC DNA]</scope>
    <source>
        <strain evidence="5 6">DSM 44711</strain>
    </source>
</reference>
<keyword evidence="6" id="KW-1185">Reference proteome</keyword>
<dbReference type="PANTHER" id="PTHR46796:SF12">
    <property type="entry name" value="HTH-TYPE DNA-BINDING TRANSCRIPTIONAL ACTIVATOR EUTR"/>
    <property type="match status" value="1"/>
</dbReference>
<keyword evidence="1" id="KW-0805">Transcription regulation</keyword>
<sequence>MATVFETTDVDAAHEFLCRAYGRLRLRATSDEHHVRFGHYALGAAQLHRNSFRMSIDVDSAPQPELILGRVVDGHIAFRTSGPVRVYGTPGEAFVAVQPGESHRAALENAHLELAVLDPGLVTEVADGAPGRAERPIRFAAHVPVPARSAWLWDTTYDYVLHCLHATPEAVEEPLVAGSMARLLAATALAVFPHDGLTEPTIEDRHDAHPASLRRAVAFIDDNAHRDISPADIATAAHVSVRALQMAFRRHLEITPRGYLRRVRLAHAHRDLLAADPRGTTVMGVAARWGFADHSRFTAQYRAVYGVTPSWTLRRAD</sequence>
<evidence type="ECO:0000313" key="6">
    <source>
        <dbReference type="Proteomes" id="UP001183629"/>
    </source>
</evidence>
<dbReference type="EMBL" id="JAVDYC010000001">
    <property type="protein sequence ID" value="MDR7322683.1"/>
    <property type="molecule type" value="Genomic_DNA"/>
</dbReference>
<gene>
    <name evidence="5" type="ORF">J2S44_002933</name>
</gene>
<feature type="domain" description="HTH araC/xylS-type" evidence="4">
    <location>
        <begin position="214"/>
        <end position="315"/>
    </location>
</feature>
<dbReference type="PANTHER" id="PTHR46796">
    <property type="entry name" value="HTH-TYPE TRANSCRIPTIONAL ACTIVATOR RHAS-RELATED"/>
    <property type="match status" value="1"/>
</dbReference>
<dbReference type="GO" id="GO:0043565">
    <property type="term" value="F:sequence-specific DNA binding"/>
    <property type="evidence" value="ECO:0007669"/>
    <property type="project" value="InterPro"/>
</dbReference>
<dbReference type="RefSeq" id="WP_310413450.1">
    <property type="nucleotide sequence ID" value="NZ_JAVDYC010000001.1"/>
</dbReference>
<keyword evidence="3" id="KW-0804">Transcription</keyword>
<organism evidence="5 6">
    <name type="scientific">Catenuloplanes niger</name>
    <dbReference type="NCBI Taxonomy" id="587534"/>
    <lineage>
        <taxon>Bacteria</taxon>
        <taxon>Bacillati</taxon>
        <taxon>Actinomycetota</taxon>
        <taxon>Actinomycetes</taxon>
        <taxon>Micromonosporales</taxon>
        <taxon>Micromonosporaceae</taxon>
        <taxon>Catenuloplanes</taxon>
    </lineage>
</organism>
<dbReference type="InterPro" id="IPR050204">
    <property type="entry name" value="AraC_XylS_family_regulators"/>
</dbReference>
<dbReference type="PROSITE" id="PS01124">
    <property type="entry name" value="HTH_ARAC_FAMILY_2"/>
    <property type="match status" value="1"/>
</dbReference>
<evidence type="ECO:0000256" key="2">
    <source>
        <dbReference type="ARBA" id="ARBA00023125"/>
    </source>
</evidence>